<dbReference type="FunCoup" id="A0A7J7C2F8">
    <property type="interactions" value="1568"/>
</dbReference>
<evidence type="ECO:0000256" key="1">
    <source>
        <dbReference type="ARBA" id="ARBA00012486"/>
    </source>
</evidence>
<feature type="region of interest" description="Disordered" evidence="6">
    <location>
        <begin position="1"/>
        <end position="23"/>
    </location>
</feature>
<evidence type="ECO:0000256" key="5">
    <source>
        <dbReference type="ARBA" id="ARBA00022840"/>
    </source>
</evidence>
<dbReference type="SMART" id="SM00212">
    <property type="entry name" value="UBCc"/>
    <property type="match status" value="1"/>
</dbReference>
<feature type="compositionally biased region" description="Low complexity" evidence="6">
    <location>
        <begin position="254"/>
        <end position="265"/>
    </location>
</feature>
<protein>
    <recommendedName>
        <fullName evidence="1">E2 ubiquitin-conjugating enzyme</fullName>
        <ecNumber evidence="1">2.3.2.23</ecNumber>
    </recommendedName>
</protein>
<dbReference type="InParanoid" id="A0A7J7C2F8"/>
<feature type="region of interest" description="Disordered" evidence="6">
    <location>
        <begin position="224"/>
        <end position="265"/>
    </location>
</feature>
<keyword evidence="2" id="KW-0808">Transferase</keyword>
<dbReference type="FunFam" id="3.10.110.10:FF:000028">
    <property type="entry name" value="Probable ubiquitin-conjugating enzyme E2 23"/>
    <property type="match status" value="1"/>
</dbReference>
<evidence type="ECO:0000256" key="4">
    <source>
        <dbReference type="ARBA" id="ARBA00022786"/>
    </source>
</evidence>
<evidence type="ECO:0000313" key="9">
    <source>
        <dbReference type="Proteomes" id="UP000593562"/>
    </source>
</evidence>
<evidence type="ECO:0000256" key="2">
    <source>
        <dbReference type="ARBA" id="ARBA00022679"/>
    </source>
</evidence>
<dbReference type="CDD" id="cd23837">
    <property type="entry name" value="UBCc_UBE2O"/>
    <property type="match status" value="1"/>
</dbReference>
<dbReference type="PROSITE" id="PS50127">
    <property type="entry name" value="UBC_2"/>
    <property type="match status" value="1"/>
</dbReference>
<evidence type="ECO:0000256" key="6">
    <source>
        <dbReference type="SAM" id="MobiDB-lite"/>
    </source>
</evidence>
<dbReference type="PANTHER" id="PTHR46116:SF41">
    <property type="entry name" value="UBIQUITIN-CONJUGATING ENZYME E2 25-RELATED"/>
    <property type="match status" value="1"/>
</dbReference>
<accession>A0A7J7C2F8</accession>
<evidence type="ECO:0000259" key="7">
    <source>
        <dbReference type="PROSITE" id="PS50127"/>
    </source>
</evidence>
<keyword evidence="3" id="KW-0547">Nucleotide-binding</keyword>
<sequence length="668" mass="74892">MKRSVMEPEIIEIPPPVSRTPKQPKTKEIIFHDVIDVERDEDVDIIFIEDDADRKSKGKVMKNDTGASANDQNKKNANFVPCPDVEAVELVNQVNKSTIQGLDEAINLDDLSSNLSVDKLFEDDYLSLLSDDFMDIDEYASLQGYFDFMDVPPGVEASVPWFSAYEKNNRASGTNLYNPFKGIEPSHSSYSFKPAQLNMETPVNMSSLSTPIDSVSHPSGVDFFSPMLQPQTNQRKGKLTSSRHSGSSLKLPLDIDSGASSSSTISTSVNTMNRVMHPAGNKPYLGTHAFASVKHHGVPSSLYYPNFPANPTQTYASIYPPTLDPSMTMWPGGFKPQMNSFSSYTSIPSFNDPFDAANIPPEEGVDKNHSVLDGNDILGKFEHFKRFDTVEDYSDHHYNAEGSSVKQPPKNWAKRIQEEWRILEKDLPDMIFVRVYETRMDIMRAVIIGAQGTPYHDGLFFFDIFFPSGYPRVPPRVYYHSGGLRLNPNLYNSGKVCLSLLNTWAGGENEKWIPNVSTILQVLVSIQALILNQKPFFNEPGWAPLSGSENGEMRSQQYNEDTFILSLRTMIYTMRRPPKHFEDFVRGHFYKCAHDILVACKAYMDGAQVGCLVKGGVQDVDEGDKSCSDKFKGSLPGFIEMLVGEFKKTGAKNLDKFQTPAEKERRKS</sequence>
<feature type="domain" description="UBC core" evidence="7">
    <location>
        <begin position="411"/>
        <end position="571"/>
    </location>
</feature>
<dbReference type="AlphaFoldDB" id="A0A7J7C2F8"/>
<keyword evidence="4" id="KW-0833">Ubl conjugation pathway</keyword>
<proteinExistence type="predicted"/>
<evidence type="ECO:0000313" key="8">
    <source>
        <dbReference type="EMBL" id="KAF5728312.1"/>
    </source>
</evidence>
<gene>
    <name evidence="8" type="ORF">HS088_TW21G00459</name>
</gene>
<dbReference type="GO" id="GO:0061631">
    <property type="term" value="F:ubiquitin conjugating enzyme activity"/>
    <property type="evidence" value="ECO:0007669"/>
    <property type="project" value="UniProtKB-EC"/>
</dbReference>
<dbReference type="Proteomes" id="UP000593562">
    <property type="component" value="Unassembled WGS sequence"/>
</dbReference>
<feature type="compositionally biased region" description="Polar residues" evidence="6">
    <location>
        <begin position="228"/>
        <end position="248"/>
    </location>
</feature>
<dbReference type="SUPFAM" id="SSF54495">
    <property type="entry name" value="UBC-like"/>
    <property type="match status" value="1"/>
</dbReference>
<dbReference type="PANTHER" id="PTHR46116">
    <property type="entry name" value="(E3-INDEPENDENT) E2 UBIQUITIN-CONJUGATING ENZYME"/>
    <property type="match status" value="1"/>
</dbReference>
<name>A0A7J7C2F8_TRIWF</name>
<dbReference type="OrthoDB" id="47801at2759"/>
<keyword evidence="9" id="KW-1185">Reference proteome</keyword>
<dbReference type="Pfam" id="PF00179">
    <property type="entry name" value="UQ_con"/>
    <property type="match status" value="1"/>
</dbReference>
<reference evidence="8 9" key="1">
    <citation type="journal article" date="2020" name="Nat. Commun.">
        <title>Genome of Tripterygium wilfordii and identification of cytochrome P450 involved in triptolide biosynthesis.</title>
        <authorList>
            <person name="Tu L."/>
            <person name="Su P."/>
            <person name="Zhang Z."/>
            <person name="Gao L."/>
            <person name="Wang J."/>
            <person name="Hu T."/>
            <person name="Zhou J."/>
            <person name="Zhang Y."/>
            <person name="Zhao Y."/>
            <person name="Liu Y."/>
            <person name="Song Y."/>
            <person name="Tong Y."/>
            <person name="Lu Y."/>
            <person name="Yang J."/>
            <person name="Xu C."/>
            <person name="Jia M."/>
            <person name="Peters R.J."/>
            <person name="Huang L."/>
            <person name="Gao W."/>
        </authorList>
    </citation>
    <scope>NUCLEOTIDE SEQUENCE [LARGE SCALE GENOMIC DNA]</scope>
    <source>
        <strain evidence="9">cv. XIE 37</strain>
        <tissue evidence="8">Leaf</tissue>
    </source>
</reference>
<feature type="region of interest" description="Disordered" evidence="6">
    <location>
        <begin position="57"/>
        <end position="77"/>
    </location>
</feature>
<organism evidence="8 9">
    <name type="scientific">Tripterygium wilfordii</name>
    <name type="common">Thunder God vine</name>
    <dbReference type="NCBI Taxonomy" id="458696"/>
    <lineage>
        <taxon>Eukaryota</taxon>
        <taxon>Viridiplantae</taxon>
        <taxon>Streptophyta</taxon>
        <taxon>Embryophyta</taxon>
        <taxon>Tracheophyta</taxon>
        <taxon>Spermatophyta</taxon>
        <taxon>Magnoliopsida</taxon>
        <taxon>eudicotyledons</taxon>
        <taxon>Gunneridae</taxon>
        <taxon>Pentapetalae</taxon>
        <taxon>rosids</taxon>
        <taxon>fabids</taxon>
        <taxon>Celastrales</taxon>
        <taxon>Celastraceae</taxon>
        <taxon>Tripterygium</taxon>
    </lineage>
</organism>
<dbReference type="Gene3D" id="3.10.110.10">
    <property type="entry name" value="Ubiquitin Conjugating Enzyme"/>
    <property type="match status" value="1"/>
</dbReference>
<keyword evidence="5" id="KW-0067">ATP-binding</keyword>
<dbReference type="EMBL" id="JAAARO010000021">
    <property type="protein sequence ID" value="KAF5728312.1"/>
    <property type="molecule type" value="Genomic_DNA"/>
</dbReference>
<dbReference type="InterPro" id="IPR016135">
    <property type="entry name" value="UBQ-conjugating_enzyme/RWD"/>
</dbReference>
<dbReference type="EC" id="2.3.2.23" evidence="1"/>
<dbReference type="InterPro" id="IPR000608">
    <property type="entry name" value="UBC"/>
</dbReference>
<comment type="caution">
    <text evidence="8">The sequence shown here is derived from an EMBL/GenBank/DDBJ whole genome shotgun (WGS) entry which is preliminary data.</text>
</comment>
<dbReference type="GO" id="GO:0005524">
    <property type="term" value="F:ATP binding"/>
    <property type="evidence" value="ECO:0007669"/>
    <property type="project" value="UniProtKB-KW"/>
</dbReference>
<evidence type="ECO:0000256" key="3">
    <source>
        <dbReference type="ARBA" id="ARBA00022741"/>
    </source>
</evidence>